<evidence type="ECO:0000256" key="3">
    <source>
        <dbReference type="ARBA" id="ARBA00022578"/>
    </source>
</evidence>
<dbReference type="GO" id="GO:0003677">
    <property type="term" value="F:DNA binding"/>
    <property type="evidence" value="ECO:0007669"/>
    <property type="project" value="UniProtKB-KW"/>
</dbReference>
<dbReference type="PROSITE" id="PS50994">
    <property type="entry name" value="INTEGRASE"/>
    <property type="match status" value="1"/>
</dbReference>
<dbReference type="eggNOG" id="COG2826">
    <property type="taxonomic scope" value="Bacteria"/>
</dbReference>
<dbReference type="Proteomes" id="UP000006001">
    <property type="component" value="Unassembled WGS sequence"/>
</dbReference>
<evidence type="ECO:0000259" key="6">
    <source>
        <dbReference type="PROSITE" id="PS50994"/>
    </source>
</evidence>
<keyword evidence="3" id="KW-0815">Transposition</keyword>
<sequence>MNIGGKPMRRRAHLTLAEREDIMILRREGGRITEIAAAIGRDKSTVSRELARNSCRRFYRASTAQARYERRRKACRRSRILDGEKIFSLVRDKFLKERRSPEQIEGRLALELGASPVSDSAVCRGIAQGRFDGCIGGRKASRRLRRKGKRRRVPGAAGGACLVANVDRRSGYLVGGKAAKKVSAQVNEVMIASLAGMPPATATPDCGKEFAAHAEVTTALGVEFYFARPHHPWQRGCNENANGLLREYFPKGRPVDGFTDGQVQKVYDKLNRRPRKRLGYRTPYEVMFSTELQLI</sequence>
<organism evidence="7 8">
    <name type="scientific">Slackia exigua (strain ATCC 700122 / DSM 15923 / CIP 105133 / JCM 11022 / KCTC 5966 / S-7)</name>
    <dbReference type="NCBI Taxonomy" id="649764"/>
    <lineage>
        <taxon>Bacteria</taxon>
        <taxon>Bacillati</taxon>
        <taxon>Actinomycetota</taxon>
        <taxon>Coriobacteriia</taxon>
        <taxon>Eggerthellales</taxon>
        <taxon>Eggerthellaceae</taxon>
        <taxon>Slackia</taxon>
    </lineage>
</organism>
<dbReference type="Pfam" id="PF13936">
    <property type="entry name" value="HTH_38"/>
    <property type="match status" value="1"/>
</dbReference>
<proteinExistence type="inferred from homology"/>
<dbReference type="GO" id="GO:0015074">
    <property type="term" value="P:DNA integration"/>
    <property type="evidence" value="ECO:0007669"/>
    <property type="project" value="InterPro"/>
</dbReference>
<evidence type="ECO:0000256" key="1">
    <source>
        <dbReference type="ARBA" id="ARBA00002190"/>
    </source>
</evidence>
<dbReference type="RefSeq" id="WP_006363084.1">
    <property type="nucleotide sequence ID" value="NZ_GG700631.1"/>
</dbReference>
<evidence type="ECO:0000313" key="7">
    <source>
        <dbReference type="EMBL" id="EEZ60326.1"/>
    </source>
</evidence>
<dbReference type="InterPro" id="IPR053392">
    <property type="entry name" value="Transposase_IS30-like"/>
</dbReference>
<dbReference type="InterPro" id="IPR025246">
    <property type="entry name" value="IS30-like_HTH"/>
</dbReference>
<dbReference type="NCBIfam" id="NF033563">
    <property type="entry name" value="transpos_IS30"/>
    <property type="match status" value="1"/>
</dbReference>
<dbReference type="PANTHER" id="PTHR10948">
    <property type="entry name" value="TRANSPOSASE"/>
    <property type="match status" value="1"/>
</dbReference>
<comment type="function">
    <text evidence="1">Required for the transposition of the insertion element.</text>
</comment>
<dbReference type="AlphaFoldDB" id="D0WIX8"/>
<keyword evidence="8" id="KW-1185">Reference proteome</keyword>
<comment type="caution">
    <text evidence="7">The sequence shown here is derived from an EMBL/GenBank/DDBJ whole genome shotgun (WGS) entry which is preliminary data.</text>
</comment>
<dbReference type="InterPro" id="IPR001598">
    <property type="entry name" value="Transposase_IS30_CS"/>
</dbReference>
<keyword evidence="4" id="KW-0238">DNA-binding</keyword>
<dbReference type="EMBL" id="ACUX02000019">
    <property type="protein sequence ID" value="EEZ60326.1"/>
    <property type="molecule type" value="Genomic_DNA"/>
</dbReference>
<accession>D0WIX8</accession>
<dbReference type="GeneID" id="85008142"/>
<reference evidence="7" key="1">
    <citation type="submission" date="2009-10" db="EMBL/GenBank/DDBJ databases">
        <authorList>
            <person name="Weinstock G."/>
            <person name="Sodergren E."/>
            <person name="Clifton S."/>
            <person name="Fulton L."/>
            <person name="Fulton B."/>
            <person name="Courtney L."/>
            <person name="Fronick C."/>
            <person name="Harrison M."/>
            <person name="Strong C."/>
            <person name="Farmer C."/>
            <person name="Delahaunty K."/>
            <person name="Markovic C."/>
            <person name="Hall O."/>
            <person name="Minx P."/>
            <person name="Tomlinson C."/>
            <person name="Mitreva M."/>
            <person name="Nelson J."/>
            <person name="Hou S."/>
            <person name="Wollam A."/>
            <person name="Pepin K.H."/>
            <person name="Johnson M."/>
            <person name="Bhonagiri V."/>
            <person name="Nash W.E."/>
            <person name="Warren W."/>
            <person name="Chinwalla A."/>
            <person name="Mardis E.R."/>
            <person name="Wilson R.K."/>
        </authorList>
    </citation>
    <scope>NUCLEOTIDE SEQUENCE [LARGE SCALE GENOMIC DNA]</scope>
    <source>
        <strain evidence="7">ATCC 700122</strain>
    </source>
</reference>
<evidence type="ECO:0000256" key="5">
    <source>
        <dbReference type="ARBA" id="ARBA00023172"/>
    </source>
</evidence>
<evidence type="ECO:0000256" key="2">
    <source>
        <dbReference type="ARBA" id="ARBA00006363"/>
    </source>
</evidence>
<evidence type="ECO:0000313" key="8">
    <source>
        <dbReference type="Proteomes" id="UP000006001"/>
    </source>
</evidence>
<evidence type="ECO:0000256" key="4">
    <source>
        <dbReference type="ARBA" id="ARBA00023125"/>
    </source>
</evidence>
<dbReference type="InterPro" id="IPR001584">
    <property type="entry name" value="Integrase_cat-core"/>
</dbReference>
<dbReference type="SUPFAM" id="SSF53098">
    <property type="entry name" value="Ribonuclease H-like"/>
    <property type="match status" value="1"/>
</dbReference>
<comment type="similarity">
    <text evidence="2">Belongs to the transposase IS30 family.</text>
</comment>
<dbReference type="InterPro" id="IPR051917">
    <property type="entry name" value="Transposase-Integrase"/>
</dbReference>
<feature type="domain" description="Integrase catalytic" evidence="6">
    <location>
        <begin position="112"/>
        <end position="291"/>
    </location>
</feature>
<dbReference type="InterPro" id="IPR012337">
    <property type="entry name" value="RNaseH-like_sf"/>
</dbReference>
<dbReference type="InterPro" id="IPR036397">
    <property type="entry name" value="RNaseH_sf"/>
</dbReference>
<dbReference type="PROSITE" id="PS01043">
    <property type="entry name" value="TRANSPOSASE_IS30"/>
    <property type="match status" value="1"/>
</dbReference>
<gene>
    <name evidence="7" type="ORF">HMPREF0762_01803</name>
</gene>
<protein>
    <submittedName>
        <fullName evidence="7">Integrase core domain protein</fullName>
    </submittedName>
</protein>
<name>D0WIX8_SLAES</name>
<dbReference type="HOGENOM" id="CLU_035706_0_1_11"/>
<dbReference type="Gene3D" id="3.30.420.10">
    <property type="entry name" value="Ribonuclease H-like superfamily/Ribonuclease H"/>
    <property type="match status" value="1"/>
</dbReference>
<keyword evidence="5" id="KW-0233">DNA recombination</keyword>
<dbReference type="GO" id="GO:0006313">
    <property type="term" value="P:DNA transposition"/>
    <property type="evidence" value="ECO:0007669"/>
    <property type="project" value="InterPro"/>
</dbReference>
<dbReference type="PANTHER" id="PTHR10948:SF23">
    <property type="entry name" value="TRANSPOSASE INSI FOR INSERTION SEQUENCE ELEMENT IS30A-RELATED"/>
    <property type="match status" value="1"/>
</dbReference>
<dbReference type="GO" id="GO:0004803">
    <property type="term" value="F:transposase activity"/>
    <property type="evidence" value="ECO:0007669"/>
    <property type="project" value="InterPro"/>
</dbReference>
<dbReference type="GO" id="GO:0005829">
    <property type="term" value="C:cytosol"/>
    <property type="evidence" value="ECO:0007669"/>
    <property type="project" value="TreeGrafter"/>
</dbReference>